<comment type="caution">
    <text evidence="2">The sequence shown here is derived from an EMBL/GenBank/DDBJ whole genome shotgun (WGS) entry which is preliminary data.</text>
</comment>
<sequence length="154" mass="17305">MRMVWAMPSASALSVLLRYRVKKEAGKPVITFKLPARLDGIPDWVDIHPTPQARVYAAFAEKECRLISERTRAELSSLKENGTSSATRPTQPRRSQGRFAATVLPIRRSCVTSLRGIANALDNRGARTARGRHMALCGGRRQKWFYSRNACLKH</sequence>
<organism evidence="2 3">
    <name type="scientific">Mesorhizobium escarrei</name>
    <dbReference type="NCBI Taxonomy" id="666018"/>
    <lineage>
        <taxon>Bacteria</taxon>
        <taxon>Pseudomonadati</taxon>
        <taxon>Pseudomonadota</taxon>
        <taxon>Alphaproteobacteria</taxon>
        <taxon>Hyphomicrobiales</taxon>
        <taxon>Phyllobacteriaceae</taxon>
        <taxon>Mesorhizobium</taxon>
    </lineage>
</organism>
<dbReference type="EMBL" id="CAKXZT010000144">
    <property type="protein sequence ID" value="CAH2405607.1"/>
    <property type="molecule type" value="Genomic_DNA"/>
</dbReference>
<dbReference type="Proteomes" id="UP001153050">
    <property type="component" value="Unassembled WGS sequence"/>
</dbReference>
<feature type="compositionally biased region" description="Polar residues" evidence="1">
    <location>
        <begin position="78"/>
        <end position="94"/>
    </location>
</feature>
<evidence type="ECO:0000313" key="2">
    <source>
        <dbReference type="EMBL" id="CAH2405607.1"/>
    </source>
</evidence>
<evidence type="ECO:0000313" key="3">
    <source>
        <dbReference type="Proteomes" id="UP001153050"/>
    </source>
</evidence>
<reference evidence="2 3" key="1">
    <citation type="submission" date="2022-03" db="EMBL/GenBank/DDBJ databases">
        <authorList>
            <person name="Brunel B."/>
        </authorList>
    </citation>
    <scope>NUCLEOTIDE SEQUENCE [LARGE SCALE GENOMIC DNA]</scope>
    <source>
        <strain evidence="2">STM5069sample</strain>
    </source>
</reference>
<keyword evidence="3" id="KW-1185">Reference proteome</keyword>
<gene>
    <name evidence="2" type="ORF">MES5069_480015</name>
</gene>
<accession>A0ABM9E8Y9</accession>
<protein>
    <submittedName>
        <fullName evidence="2">Uncharacterized protein</fullName>
    </submittedName>
</protein>
<feature type="region of interest" description="Disordered" evidence="1">
    <location>
        <begin position="76"/>
        <end position="97"/>
    </location>
</feature>
<proteinExistence type="predicted"/>
<name>A0ABM9E8Y9_9HYPH</name>
<evidence type="ECO:0000256" key="1">
    <source>
        <dbReference type="SAM" id="MobiDB-lite"/>
    </source>
</evidence>